<evidence type="ECO:0000256" key="1">
    <source>
        <dbReference type="SAM" id="Phobius"/>
    </source>
</evidence>
<dbReference type="RefSeq" id="WP_188800530.1">
    <property type="nucleotide sequence ID" value="NZ_BMOK01000001.1"/>
</dbReference>
<comment type="caution">
    <text evidence="2">The sequence shown here is derived from an EMBL/GenBank/DDBJ whole genome shotgun (WGS) entry which is preliminary data.</text>
</comment>
<dbReference type="AlphaFoldDB" id="A0A917VXC5"/>
<dbReference type="Proteomes" id="UP000654670">
    <property type="component" value="Unassembled WGS sequence"/>
</dbReference>
<evidence type="ECO:0000313" key="3">
    <source>
        <dbReference type="Proteomes" id="UP000654670"/>
    </source>
</evidence>
<keyword evidence="3" id="KW-1185">Reference proteome</keyword>
<keyword evidence="1" id="KW-0812">Transmembrane</keyword>
<accession>A0A917VXC5</accession>
<evidence type="ECO:0000313" key="2">
    <source>
        <dbReference type="EMBL" id="GGL40068.1"/>
    </source>
</evidence>
<keyword evidence="1" id="KW-0472">Membrane</keyword>
<sequence length="166" mass="18240">MTRNGIRGFSAGVLITCAVFAFFYYVIFNNGNQTAAKNTVRQTPLTDATVSQYLASHQRKAIDINAYNQWMASVNAAAAKNAQSKPAASSSPQPISFDLQINNGMTPSDISTQLVNAKILPADQKFNFEQYLHTSKLDQFVQLGTFKVSSDMSIQKIAQVITNNHQ</sequence>
<evidence type="ECO:0008006" key="4">
    <source>
        <dbReference type="Google" id="ProtNLM"/>
    </source>
</evidence>
<feature type="transmembrane region" description="Helical" evidence="1">
    <location>
        <begin position="6"/>
        <end position="27"/>
    </location>
</feature>
<reference evidence="2" key="2">
    <citation type="submission" date="2020-09" db="EMBL/GenBank/DDBJ databases">
        <authorList>
            <person name="Sun Q."/>
            <person name="Ohkuma M."/>
        </authorList>
    </citation>
    <scope>NUCLEOTIDE SEQUENCE</scope>
    <source>
        <strain evidence="2">JCM 15325</strain>
    </source>
</reference>
<organism evidence="2 3">
    <name type="scientific">Sporolactobacillus putidus</name>
    <dbReference type="NCBI Taxonomy" id="492735"/>
    <lineage>
        <taxon>Bacteria</taxon>
        <taxon>Bacillati</taxon>
        <taxon>Bacillota</taxon>
        <taxon>Bacilli</taxon>
        <taxon>Bacillales</taxon>
        <taxon>Sporolactobacillaceae</taxon>
        <taxon>Sporolactobacillus</taxon>
    </lineage>
</organism>
<name>A0A917VXC5_9BACL</name>
<dbReference type="Gene3D" id="3.30.1490.480">
    <property type="entry name" value="Endolytic murein transglycosylase"/>
    <property type="match status" value="1"/>
</dbReference>
<proteinExistence type="predicted"/>
<gene>
    <name evidence="2" type="ORF">GCM10007968_00020</name>
</gene>
<reference evidence="2" key="1">
    <citation type="journal article" date="2014" name="Int. J. Syst. Evol. Microbiol.">
        <title>Complete genome sequence of Corynebacterium casei LMG S-19264T (=DSM 44701T), isolated from a smear-ripened cheese.</title>
        <authorList>
            <consortium name="US DOE Joint Genome Institute (JGI-PGF)"/>
            <person name="Walter F."/>
            <person name="Albersmeier A."/>
            <person name="Kalinowski J."/>
            <person name="Ruckert C."/>
        </authorList>
    </citation>
    <scope>NUCLEOTIDE SEQUENCE</scope>
    <source>
        <strain evidence="2">JCM 15325</strain>
    </source>
</reference>
<keyword evidence="1" id="KW-1133">Transmembrane helix</keyword>
<dbReference type="EMBL" id="BMOK01000001">
    <property type="protein sequence ID" value="GGL40068.1"/>
    <property type="molecule type" value="Genomic_DNA"/>
</dbReference>
<protein>
    <recommendedName>
        <fullName evidence="4">YceG-like family protein</fullName>
    </recommendedName>
</protein>